<proteinExistence type="predicted"/>
<evidence type="ECO:0000313" key="2">
    <source>
        <dbReference type="Proteomes" id="UP001165488"/>
    </source>
</evidence>
<evidence type="ECO:0000313" key="1">
    <source>
        <dbReference type="EMBL" id="MCH7399563.1"/>
    </source>
</evidence>
<comment type="caution">
    <text evidence="1">The sequence shown here is derived from an EMBL/GenBank/DDBJ whole genome shotgun (WGS) entry which is preliminary data.</text>
</comment>
<name>A0ABS9UTH3_9BACT</name>
<gene>
    <name evidence="1" type="ORF">MM236_16285</name>
</gene>
<organism evidence="1 2">
    <name type="scientific">Belliella calami</name>
    <dbReference type="NCBI Taxonomy" id="2923436"/>
    <lineage>
        <taxon>Bacteria</taxon>
        <taxon>Pseudomonadati</taxon>
        <taxon>Bacteroidota</taxon>
        <taxon>Cytophagia</taxon>
        <taxon>Cytophagales</taxon>
        <taxon>Cyclobacteriaceae</taxon>
        <taxon>Belliella</taxon>
    </lineage>
</organism>
<dbReference type="RefSeq" id="WP_241276057.1">
    <property type="nucleotide sequence ID" value="NZ_JAKZGS010000017.1"/>
</dbReference>
<keyword evidence="2" id="KW-1185">Reference proteome</keyword>
<dbReference type="EMBL" id="JAKZGS010000017">
    <property type="protein sequence ID" value="MCH7399563.1"/>
    <property type="molecule type" value="Genomic_DNA"/>
</dbReference>
<dbReference type="Proteomes" id="UP001165488">
    <property type="component" value="Unassembled WGS sequence"/>
</dbReference>
<protein>
    <recommendedName>
        <fullName evidence="3">Bacteriocin class II with double-glycine leader peptide</fullName>
    </recommendedName>
</protein>
<evidence type="ECO:0008006" key="3">
    <source>
        <dbReference type="Google" id="ProtNLM"/>
    </source>
</evidence>
<accession>A0ABS9UTH3</accession>
<reference evidence="1" key="1">
    <citation type="submission" date="2022-03" db="EMBL/GenBank/DDBJ databases">
        <title>De novo assembled genomes of Belliella spp. (Cyclobacteriaceae) strains.</title>
        <authorList>
            <person name="Szabo A."/>
            <person name="Korponai K."/>
            <person name="Felfoldi T."/>
        </authorList>
    </citation>
    <scope>NUCLEOTIDE SEQUENCE</scope>
    <source>
        <strain evidence="1">DSM 107340</strain>
    </source>
</reference>
<sequence length="59" mass="5682">MRELSIEKMEMVSGGKISWKCVLGIVAVCTGAVLAATGVGAGAAGGAISGGISAIVTQC</sequence>